<dbReference type="OrthoDB" id="9799969at2"/>
<dbReference type="GO" id="GO:0005524">
    <property type="term" value="F:ATP binding"/>
    <property type="evidence" value="ECO:0007669"/>
    <property type="project" value="UniProtKB-UniRule"/>
</dbReference>
<evidence type="ECO:0000256" key="10">
    <source>
        <dbReference type="HAMAP-Rule" id="MF_00530"/>
    </source>
</evidence>
<dbReference type="CDD" id="cd12152">
    <property type="entry name" value="F1-ATPase_delta"/>
    <property type="match status" value="1"/>
</dbReference>
<dbReference type="InterPro" id="IPR036771">
    <property type="entry name" value="ATPsynth_dsu/esu_N"/>
</dbReference>
<keyword evidence="4 10" id="KW-0813">Transport</keyword>
<protein>
    <recommendedName>
        <fullName evidence="10">ATP synthase epsilon chain</fullName>
    </recommendedName>
    <alternativeName>
        <fullName evidence="10">ATP synthase F1 sector epsilon subunit</fullName>
    </alternativeName>
    <alternativeName>
        <fullName evidence="10">F-ATPase epsilon subunit</fullName>
    </alternativeName>
</protein>
<evidence type="ECO:0000256" key="8">
    <source>
        <dbReference type="ARBA" id="ARBA00023196"/>
    </source>
</evidence>
<accession>A0A1M4Y0L1</accession>
<evidence type="ECO:0000313" key="13">
    <source>
        <dbReference type="Proteomes" id="UP000184144"/>
    </source>
</evidence>
<comment type="function">
    <text evidence="1 10">Produces ATP from ADP in the presence of a proton gradient across the membrane.</text>
</comment>
<evidence type="ECO:0000256" key="5">
    <source>
        <dbReference type="ARBA" id="ARBA00022781"/>
    </source>
</evidence>
<comment type="subunit">
    <text evidence="10">F-type ATPases have 2 components, CF(1) - the catalytic core - and CF(0) - the membrane proton channel. CF(1) has five subunits: alpha(3), beta(3), gamma(1), delta(1), epsilon(1). CF(0) has three main subunits: a, b and c.</text>
</comment>
<comment type="subcellular location">
    <subcellularLocation>
        <location evidence="10">Cell membrane</location>
        <topology evidence="10">Peripheral membrane protein</topology>
    </subcellularLocation>
    <subcellularLocation>
        <location evidence="2">Endomembrane system</location>
        <topology evidence="2">Peripheral membrane protein</topology>
    </subcellularLocation>
</comment>
<dbReference type="Pfam" id="PF02823">
    <property type="entry name" value="ATP-synt_DE_N"/>
    <property type="match status" value="1"/>
</dbReference>
<dbReference type="GO" id="GO:0012505">
    <property type="term" value="C:endomembrane system"/>
    <property type="evidence" value="ECO:0007669"/>
    <property type="project" value="UniProtKB-SubCell"/>
</dbReference>
<evidence type="ECO:0000256" key="9">
    <source>
        <dbReference type="ARBA" id="ARBA00023310"/>
    </source>
</evidence>
<evidence type="ECO:0000256" key="2">
    <source>
        <dbReference type="ARBA" id="ARBA00004184"/>
    </source>
</evidence>
<dbReference type="GO" id="GO:0005886">
    <property type="term" value="C:plasma membrane"/>
    <property type="evidence" value="ECO:0007669"/>
    <property type="project" value="UniProtKB-SubCell"/>
</dbReference>
<dbReference type="Proteomes" id="UP000184144">
    <property type="component" value="Unassembled WGS sequence"/>
</dbReference>
<name>A0A1M4Y0L1_9RHOB</name>
<keyword evidence="9 10" id="KW-0066">ATP synthesis</keyword>
<dbReference type="HAMAP" id="MF_00530">
    <property type="entry name" value="ATP_synth_epsil_bac"/>
    <property type="match status" value="1"/>
</dbReference>
<evidence type="ECO:0000256" key="3">
    <source>
        <dbReference type="ARBA" id="ARBA00005712"/>
    </source>
</evidence>
<dbReference type="InterPro" id="IPR001469">
    <property type="entry name" value="ATP_synth_F1_dsu/esu"/>
</dbReference>
<reference evidence="13" key="1">
    <citation type="submission" date="2016-11" db="EMBL/GenBank/DDBJ databases">
        <authorList>
            <person name="Varghese N."/>
            <person name="Submissions S."/>
        </authorList>
    </citation>
    <scope>NUCLEOTIDE SEQUENCE [LARGE SCALE GENOMIC DNA]</scope>
    <source>
        <strain evidence="13">DSM 100566</strain>
    </source>
</reference>
<keyword evidence="5 10" id="KW-0375">Hydrogen ion transport</keyword>
<proteinExistence type="inferred from homology"/>
<dbReference type="RefSeq" id="WP_073142555.1">
    <property type="nucleotide sequence ID" value="NZ_FQUV01000003.1"/>
</dbReference>
<evidence type="ECO:0000313" key="12">
    <source>
        <dbReference type="EMBL" id="SHE99281.1"/>
    </source>
</evidence>
<evidence type="ECO:0000256" key="4">
    <source>
        <dbReference type="ARBA" id="ARBA00022448"/>
    </source>
</evidence>
<feature type="domain" description="ATP synthase F1 complex delta/epsilon subunit N-terminal" evidence="11">
    <location>
        <begin position="5"/>
        <end position="83"/>
    </location>
</feature>
<keyword evidence="6 10" id="KW-0406">Ion transport</keyword>
<dbReference type="AlphaFoldDB" id="A0A1M4Y0L1"/>
<comment type="similarity">
    <text evidence="3 10">Belongs to the ATPase epsilon chain family.</text>
</comment>
<gene>
    <name evidence="10" type="primary">atpC</name>
    <name evidence="12" type="ORF">SAMN05444273_103371</name>
</gene>
<evidence type="ECO:0000256" key="1">
    <source>
        <dbReference type="ARBA" id="ARBA00003543"/>
    </source>
</evidence>
<dbReference type="STRING" id="1486859.SAMN05444273_103371"/>
<dbReference type="GO" id="GO:0046933">
    <property type="term" value="F:proton-transporting ATP synthase activity, rotational mechanism"/>
    <property type="evidence" value="ECO:0007669"/>
    <property type="project" value="UniProtKB-UniRule"/>
</dbReference>
<keyword evidence="10" id="KW-1003">Cell membrane</keyword>
<evidence type="ECO:0000256" key="7">
    <source>
        <dbReference type="ARBA" id="ARBA00023136"/>
    </source>
</evidence>
<dbReference type="NCBIfam" id="NF009978">
    <property type="entry name" value="PRK13443.1"/>
    <property type="match status" value="1"/>
</dbReference>
<sequence>MAEMMQFDLVSPERRLTSVQASEVQIPGAEGDFTAMAQHAPVITTLRPGVLKVVTASGTDEYLVTGGFAEVGVAGTSVLAERAFAKADVTPELLEDLIKEANLQRDANNTDMAAKYADDLVAASTQISG</sequence>
<evidence type="ECO:0000256" key="6">
    <source>
        <dbReference type="ARBA" id="ARBA00023065"/>
    </source>
</evidence>
<keyword evidence="8 10" id="KW-0139">CF(1)</keyword>
<dbReference type="GO" id="GO:0045259">
    <property type="term" value="C:proton-transporting ATP synthase complex"/>
    <property type="evidence" value="ECO:0007669"/>
    <property type="project" value="UniProtKB-KW"/>
</dbReference>
<dbReference type="PANTHER" id="PTHR13822">
    <property type="entry name" value="ATP SYNTHASE DELTA/EPSILON CHAIN"/>
    <property type="match status" value="1"/>
</dbReference>
<keyword evidence="13" id="KW-1185">Reference proteome</keyword>
<evidence type="ECO:0000259" key="11">
    <source>
        <dbReference type="Pfam" id="PF02823"/>
    </source>
</evidence>
<dbReference type="Gene3D" id="2.60.15.10">
    <property type="entry name" value="F0F1 ATP synthase delta/epsilon subunit, N-terminal"/>
    <property type="match status" value="1"/>
</dbReference>
<dbReference type="EMBL" id="FQUV01000003">
    <property type="protein sequence ID" value="SHE99281.1"/>
    <property type="molecule type" value="Genomic_DNA"/>
</dbReference>
<dbReference type="SUPFAM" id="SSF51344">
    <property type="entry name" value="Epsilon subunit of F1F0-ATP synthase N-terminal domain"/>
    <property type="match status" value="1"/>
</dbReference>
<keyword evidence="7 10" id="KW-0472">Membrane</keyword>
<dbReference type="InterPro" id="IPR020546">
    <property type="entry name" value="ATP_synth_F1_dsu/esu_N"/>
</dbReference>
<organism evidence="12 13">
    <name type="scientific">Litoreibacter ascidiaceicola</name>
    <dbReference type="NCBI Taxonomy" id="1486859"/>
    <lineage>
        <taxon>Bacteria</taxon>
        <taxon>Pseudomonadati</taxon>
        <taxon>Pseudomonadota</taxon>
        <taxon>Alphaproteobacteria</taxon>
        <taxon>Rhodobacterales</taxon>
        <taxon>Roseobacteraceae</taxon>
        <taxon>Litoreibacter</taxon>
    </lineage>
</organism>
<dbReference type="PANTHER" id="PTHR13822:SF10">
    <property type="entry name" value="ATP SYNTHASE EPSILON CHAIN, CHLOROPLASTIC"/>
    <property type="match status" value="1"/>
</dbReference>